<gene>
    <name evidence="1" type="ORF">EI291_05385</name>
</gene>
<evidence type="ECO:0000313" key="1">
    <source>
        <dbReference type="EMBL" id="RSK50084.1"/>
    </source>
</evidence>
<sequence length="143" mass="16577">MIFNLHPDRYKFLGVDEDGRALFEDLQPEITPWVTPVACPFGKAGDLLVVQEDPNIILRIERVRAEQVQSITEEGAKAEGLQMFDKFGATEWGGVEPHPDVPNHFRWYSSPITAFRSLLTSIYSNAWKRNEWMWVIEFKRIEP</sequence>
<evidence type="ECO:0008006" key="3">
    <source>
        <dbReference type="Google" id="ProtNLM"/>
    </source>
</evidence>
<proteinExistence type="predicted"/>
<dbReference type="EMBL" id="RWIT01000002">
    <property type="protein sequence ID" value="RSK50084.1"/>
    <property type="molecule type" value="Genomic_DNA"/>
</dbReference>
<reference evidence="1 2" key="1">
    <citation type="submission" date="2018-12" db="EMBL/GenBank/DDBJ databases">
        <authorList>
            <person name="Feng G."/>
            <person name="Zhu H."/>
        </authorList>
    </citation>
    <scope>NUCLEOTIDE SEQUENCE [LARGE SCALE GENOMIC DNA]</scope>
    <source>
        <strain evidence="1 2">KCTC 12533</strain>
    </source>
</reference>
<dbReference type="Proteomes" id="UP000273500">
    <property type="component" value="Unassembled WGS sequence"/>
</dbReference>
<keyword evidence="2" id="KW-1185">Reference proteome</keyword>
<evidence type="ECO:0000313" key="2">
    <source>
        <dbReference type="Proteomes" id="UP000273500"/>
    </source>
</evidence>
<dbReference type="AlphaFoldDB" id="A0A3R9NLV9"/>
<organism evidence="1 2">
    <name type="scientific">Hymenobacter rigui</name>
    <dbReference type="NCBI Taxonomy" id="334424"/>
    <lineage>
        <taxon>Bacteria</taxon>
        <taxon>Pseudomonadati</taxon>
        <taxon>Bacteroidota</taxon>
        <taxon>Cytophagia</taxon>
        <taxon>Cytophagales</taxon>
        <taxon>Hymenobacteraceae</taxon>
        <taxon>Hymenobacter</taxon>
    </lineage>
</organism>
<comment type="caution">
    <text evidence="1">The sequence shown here is derived from an EMBL/GenBank/DDBJ whole genome shotgun (WGS) entry which is preliminary data.</text>
</comment>
<accession>A0A3R9NLV9</accession>
<protein>
    <recommendedName>
        <fullName evidence="3">ASCH domain-containing protein</fullName>
    </recommendedName>
</protein>
<name>A0A3R9NLV9_9BACT</name>
<dbReference type="RefSeq" id="WP_125418783.1">
    <property type="nucleotide sequence ID" value="NZ_RWIT01000002.1"/>
</dbReference>